<dbReference type="STRING" id="797419.SAMN05216556_1026"/>
<dbReference type="Proteomes" id="UP000184172">
    <property type="component" value="Unassembled WGS sequence"/>
</dbReference>
<dbReference type="Pfam" id="PF19781">
    <property type="entry name" value="DUF6266"/>
    <property type="match status" value="1"/>
</dbReference>
<dbReference type="RefSeq" id="WP_073213565.1">
    <property type="nucleotide sequence ID" value="NZ_FNNS01000002.1"/>
</dbReference>
<evidence type="ECO:0000313" key="2">
    <source>
        <dbReference type="Proteomes" id="UP000184172"/>
    </source>
</evidence>
<dbReference type="InterPro" id="IPR046233">
    <property type="entry name" value="DUF6266"/>
</dbReference>
<reference evidence="2" key="1">
    <citation type="submission" date="2016-11" db="EMBL/GenBank/DDBJ databases">
        <authorList>
            <person name="Varghese N."/>
            <person name="Submissions S."/>
        </authorList>
    </citation>
    <scope>NUCLEOTIDE SEQUENCE [LARGE SCALE GENOMIC DNA]</scope>
    <source>
        <strain evidence="2">DSM 26349</strain>
    </source>
</reference>
<keyword evidence="2" id="KW-1185">Reference proteome</keyword>
<dbReference type="AlphaFoldDB" id="A0A1M5ZZF4"/>
<proteinExistence type="predicted"/>
<accession>A0A1M5ZZF4</accession>
<sequence>MAIQADNIFGTFSGRVGRVVGVTWRGMAVLRMAPEKSSKKPSPAQVLQRAKFSAAMGFLNPIKPFLAKRFGKMEGAKAPFDLALSYHLREAIRVEGNNLQIIYPKVCISKGHLRGVEGASAVVEPNNELTVEWTDNCAQSFANPDDLLTIVLYAPSSSEFYFFENIAQRQDTSVQLPLPDKAVGVTVYCWATFITFTGEFAATSCYIPVENPHL</sequence>
<protein>
    <submittedName>
        <fullName evidence="1">Uncharacterized protein</fullName>
    </submittedName>
</protein>
<dbReference type="EMBL" id="FQYV01000001">
    <property type="protein sequence ID" value="SHI29526.1"/>
    <property type="molecule type" value="Genomic_DNA"/>
</dbReference>
<organism evidence="1 2">
    <name type="scientific">Aequorivita viscosa</name>
    <dbReference type="NCBI Taxonomy" id="797419"/>
    <lineage>
        <taxon>Bacteria</taxon>
        <taxon>Pseudomonadati</taxon>
        <taxon>Bacteroidota</taxon>
        <taxon>Flavobacteriia</taxon>
        <taxon>Flavobacteriales</taxon>
        <taxon>Flavobacteriaceae</taxon>
        <taxon>Aequorivita</taxon>
    </lineage>
</organism>
<gene>
    <name evidence="1" type="ORF">SAMN04487908_1016</name>
</gene>
<evidence type="ECO:0000313" key="1">
    <source>
        <dbReference type="EMBL" id="SHI29526.1"/>
    </source>
</evidence>
<name>A0A1M5ZZF4_9FLAO</name>